<protein>
    <recommendedName>
        <fullName evidence="3">Transcriptional regulator, AbiEi antitoxin, Type IV TA system</fullName>
    </recommendedName>
</protein>
<reference evidence="2" key="1">
    <citation type="journal article" date="2019" name="Int. J. Syst. Evol. Microbiol.">
        <title>The Global Catalogue of Microorganisms (GCM) 10K type strain sequencing project: providing services to taxonomists for standard genome sequencing and annotation.</title>
        <authorList>
            <consortium name="The Broad Institute Genomics Platform"/>
            <consortium name="The Broad Institute Genome Sequencing Center for Infectious Disease"/>
            <person name="Wu L."/>
            <person name="Ma J."/>
        </authorList>
    </citation>
    <scope>NUCLEOTIDE SEQUENCE [LARGE SCALE GENOMIC DNA]</scope>
    <source>
        <strain evidence="2">CGMCC 1.10363</strain>
    </source>
</reference>
<evidence type="ECO:0008006" key="3">
    <source>
        <dbReference type="Google" id="ProtNLM"/>
    </source>
</evidence>
<keyword evidence="2" id="KW-1185">Reference proteome</keyword>
<comment type="caution">
    <text evidence="1">The sequence shown here is derived from an EMBL/GenBank/DDBJ whole genome shotgun (WGS) entry which is preliminary data.</text>
</comment>
<evidence type="ECO:0000313" key="2">
    <source>
        <dbReference type="Proteomes" id="UP001595900"/>
    </source>
</evidence>
<evidence type="ECO:0000313" key="1">
    <source>
        <dbReference type="EMBL" id="MFC4245261.1"/>
    </source>
</evidence>
<dbReference type="RefSeq" id="WP_390232279.1">
    <property type="nucleotide sequence ID" value="NZ_JBHSCN010000023.1"/>
</dbReference>
<sequence>MSRSHAAARAMELGLDLTTDARGRAIESDAIRRDVEREFRVKLSRGVYATTEIWQSKSPDERFEAFVIGIAASLADDVVFSHNAAAVLTGLPRLGPWPHQVEVTIPPASGGRSTGNVRRYGAALRDDEVVEMSGFLITSVPRTIVDLARTSSFAQGVAVADAALHRKRRPTPLMSVDELAAELEYQRGRSRFVKMRRVAEFASPLSDSVRESHSRVLIHELGFPPPVLQQPWFDAEGHIGDTDFWWPEHDLVGEFDGYVKFIKAEFTRGRSVDQVVLAEKTREDRIRARGPRFARWDTPYLRAPRRLARLLVDAGLPARPRSRYSYGMPPQV</sequence>
<gene>
    <name evidence="1" type="ORF">ACFOYW_17970</name>
</gene>
<organism evidence="1 2">
    <name type="scientific">Gryllotalpicola reticulitermitis</name>
    <dbReference type="NCBI Taxonomy" id="1184153"/>
    <lineage>
        <taxon>Bacteria</taxon>
        <taxon>Bacillati</taxon>
        <taxon>Actinomycetota</taxon>
        <taxon>Actinomycetes</taxon>
        <taxon>Micrococcales</taxon>
        <taxon>Microbacteriaceae</taxon>
        <taxon>Gryllotalpicola</taxon>
    </lineage>
</organism>
<proteinExistence type="predicted"/>
<name>A0ABV8QA53_9MICO</name>
<dbReference type="Proteomes" id="UP001595900">
    <property type="component" value="Unassembled WGS sequence"/>
</dbReference>
<accession>A0ABV8QA53</accession>
<dbReference type="EMBL" id="JBHSCN010000023">
    <property type="protein sequence ID" value="MFC4245261.1"/>
    <property type="molecule type" value="Genomic_DNA"/>
</dbReference>